<dbReference type="PANTHER" id="PTHR45629">
    <property type="entry name" value="SNF2/RAD54 FAMILY MEMBER"/>
    <property type="match status" value="1"/>
</dbReference>
<dbReference type="Gene3D" id="3.40.50.10810">
    <property type="entry name" value="Tandem AAA-ATPase domain"/>
    <property type="match status" value="1"/>
</dbReference>
<dbReference type="SMART" id="SM00487">
    <property type="entry name" value="DEXDc"/>
    <property type="match status" value="1"/>
</dbReference>
<sequence length="658" mass="70410">MSEPPQTRLPELGAADLPGRVQVTFVPAEGAFAWWGVPDLAVVLAAHRLPVGREGRFRCAVPIGVGGSRAVAAALVQARFVSLGDSLSALRSLRPADDVAGELGASVWSWREAAQLTAEPAAGAPAAFTELAARMPAAAHAALDVDPAAIETAAAVLSRFRAAAEVRGDLESADIRATLRPYQVEGVAWLRSLAPPLGGKTVAEVDAGVRDSPGGGVLADEMGLGKTLQAICLLATRRCARPHLVVAPTSVVGNWCRELARFAPETPVIAHHGSRRRLAGPPPAGTVVVTSYSVLRSDVALLTGIDWDVVVFDEAQQLKNPDTRGAKAAADLPAVVRVAMTGTPVENRLDELWAILHITNPGLLGTRGRFRQRFAVPIEQRRSSRAAARLSALVEPHVLRRRKAEVAADLPPKMYATVACTLTEEQAGLYRQAVSEAFDEGLGTGFGRRGRVLALLTALKQICNHPAQFRPDDRGLAGRSGKFDRITEMLTEIVDEDDRALVFTQYRAMGELLSTHLSAQLGVETVPFLHGGLSLERRDELVRSFQHDENGPPVLLLSLRAAGFGLNLTRAGHVVHYDRWWNPAVEEQATDRAHRIGRDRPLAVHTLVTAGTIEDHIARMHESKRVLAGVVGGGEAALAELSDEDLRAVLTLDEGVIG</sequence>
<dbReference type="Pfam" id="PF00271">
    <property type="entry name" value="Helicase_C"/>
    <property type="match status" value="1"/>
</dbReference>
<dbReference type="InterPro" id="IPR038718">
    <property type="entry name" value="SNF2-like_sf"/>
</dbReference>
<dbReference type="Gene3D" id="3.40.50.300">
    <property type="entry name" value="P-loop containing nucleotide triphosphate hydrolases"/>
    <property type="match status" value="1"/>
</dbReference>
<dbReference type="EMBL" id="CP014859">
    <property type="protein sequence ID" value="AOS63617.1"/>
    <property type="molecule type" value="Genomic_DNA"/>
</dbReference>
<dbReference type="RefSeq" id="WP_216637832.1">
    <property type="nucleotide sequence ID" value="NZ_CP014859.1"/>
</dbReference>
<dbReference type="InterPro" id="IPR049730">
    <property type="entry name" value="SNF2/RAD54-like_C"/>
</dbReference>
<dbReference type="InterPro" id="IPR027417">
    <property type="entry name" value="P-loop_NTPase"/>
</dbReference>
<dbReference type="EC" id="2.7.11.1" evidence="4"/>
<evidence type="ECO:0000256" key="1">
    <source>
        <dbReference type="ARBA" id="ARBA00022801"/>
    </source>
</evidence>
<evidence type="ECO:0000259" key="3">
    <source>
        <dbReference type="PROSITE" id="PS51194"/>
    </source>
</evidence>
<dbReference type="PANTHER" id="PTHR45629:SF7">
    <property type="entry name" value="DNA EXCISION REPAIR PROTEIN ERCC-6-RELATED"/>
    <property type="match status" value="1"/>
</dbReference>
<gene>
    <name evidence="4" type="ORF">TL08_14015</name>
</gene>
<reference evidence="5" key="1">
    <citation type="submission" date="2016-03" db="EMBL/GenBank/DDBJ databases">
        <title>Complete genome sequence of the type strain Actinoalloteichus hymeniacidonis DSM 45092.</title>
        <authorList>
            <person name="Schaffert L."/>
            <person name="Albersmeier A."/>
            <person name="Winkler A."/>
            <person name="Kalinowski J."/>
            <person name="Zotchev S."/>
            <person name="Ruckert C."/>
        </authorList>
    </citation>
    <scope>NUCLEOTIDE SEQUENCE [LARGE SCALE GENOMIC DNA]</scope>
    <source>
        <strain evidence="5">HPA177(T) (DSM 45092(T))</strain>
    </source>
</reference>
<evidence type="ECO:0000313" key="5">
    <source>
        <dbReference type="Proteomes" id="UP000095210"/>
    </source>
</evidence>
<protein>
    <submittedName>
        <fullName evidence="4">Helicase family protein</fullName>
        <ecNumber evidence="4">2.7.11.1</ecNumber>
    </submittedName>
</protein>
<dbReference type="Proteomes" id="UP000095210">
    <property type="component" value="Chromosome"/>
</dbReference>
<feature type="domain" description="Helicase C-terminal" evidence="3">
    <location>
        <begin position="485"/>
        <end position="642"/>
    </location>
</feature>
<dbReference type="KEGG" id="ahm:TL08_14015"/>
<dbReference type="InterPro" id="IPR001650">
    <property type="entry name" value="Helicase_C-like"/>
</dbReference>
<evidence type="ECO:0000313" key="4">
    <source>
        <dbReference type="EMBL" id="AOS63617.1"/>
    </source>
</evidence>
<feature type="domain" description="Helicase ATP-binding" evidence="2">
    <location>
        <begin position="207"/>
        <end position="362"/>
    </location>
</feature>
<dbReference type="GO" id="GO:0005524">
    <property type="term" value="F:ATP binding"/>
    <property type="evidence" value="ECO:0007669"/>
    <property type="project" value="InterPro"/>
</dbReference>
<dbReference type="Pfam" id="PF00176">
    <property type="entry name" value="SNF2-rel_dom"/>
    <property type="match status" value="1"/>
</dbReference>
<keyword evidence="4" id="KW-0067">ATP-binding</keyword>
<dbReference type="InterPro" id="IPR000330">
    <property type="entry name" value="SNF2_N"/>
</dbReference>
<dbReference type="InterPro" id="IPR050496">
    <property type="entry name" value="SNF2_RAD54_helicase_repair"/>
</dbReference>
<dbReference type="SUPFAM" id="SSF52540">
    <property type="entry name" value="P-loop containing nucleoside triphosphate hydrolases"/>
    <property type="match status" value="2"/>
</dbReference>
<evidence type="ECO:0000259" key="2">
    <source>
        <dbReference type="PROSITE" id="PS51192"/>
    </source>
</evidence>
<dbReference type="AlphaFoldDB" id="A0AAC9MZ25"/>
<keyword evidence="4" id="KW-0808">Transferase</keyword>
<accession>A0AAC9MZ25</accession>
<dbReference type="GO" id="GO:0004674">
    <property type="term" value="F:protein serine/threonine kinase activity"/>
    <property type="evidence" value="ECO:0007669"/>
    <property type="project" value="UniProtKB-EC"/>
</dbReference>
<dbReference type="GO" id="GO:0004386">
    <property type="term" value="F:helicase activity"/>
    <property type="evidence" value="ECO:0007669"/>
    <property type="project" value="UniProtKB-KW"/>
</dbReference>
<keyword evidence="4" id="KW-0347">Helicase</keyword>
<dbReference type="SMART" id="SM00490">
    <property type="entry name" value="HELICc"/>
    <property type="match status" value="1"/>
</dbReference>
<dbReference type="CDD" id="cd18793">
    <property type="entry name" value="SF2_C_SNF"/>
    <property type="match status" value="1"/>
</dbReference>
<dbReference type="PROSITE" id="PS51194">
    <property type="entry name" value="HELICASE_CTER"/>
    <property type="match status" value="1"/>
</dbReference>
<name>A0AAC9MZ25_9PSEU</name>
<dbReference type="GO" id="GO:0016787">
    <property type="term" value="F:hydrolase activity"/>
    <property type="evidence" value="ECO:0007669"/>
    <property type="project" value="UniProtKB-KW"/>
</dbReference>
<proteinExistence type="predicted"/>
<keyword evidence="4" id="KW-0547">Nucleotide-binding</keyword>
<keyword evidence="1" id="KW-0378">Hydrolase</keyword>
<dbReference type="PROSITE" id="PS51192">
    <property type="entry name" value="HELICASE_ATP_BIND_1"/>
    <property type="match status" value="1"/>
</dbReference>
<keyword evidence="5" id="KW-1185">Reference proteome</keyword>
<organism evidence="4 5">
    <name type="scientific">Actinoalloteichus hymeniacidonis</name>
    <dbReference type="NCBI Taxonomy" id="340345"/>
    <lineage>
        <taxon>Bacteria</taxon>
        <taxon>Bacillati</taxon>
        <taxon>Actinomycetota</taxon>
        <taxon>Actinomycetes</taxon>
        <taxon>Pseudonocardiales</taxon>
        <taxon>Pseudonocardiaceae</taxon>
        <taxon>Actinoalloteichus</taxon>
    </lineage>
</organism>
<dbReference type="GO" id="GO:0015616">
    <property type="term" value="F:DNA translocase activity"/>
    <property type="evidence" value="ECO:0007669"/>
    <property type="project" value="TreeGrafter"/>
</dbReference>
<dbReference type="InterPro" id="IPR014001">
    <property type="entry name" value="Helicase_ATP-bd"/>
</dbReference>